<dbReference type="InterPro" id="IPR029063">
    <property type="entry name" value="SAM-dependent_MTases_sf"/>
</dbReference>
<comment type="caution">
    <text evidence="2">The sequence shown here is derived from an EMBL/GenBank/DDBJ whole genome shotgun (WGS) entry which is preliminary data.</text>
</comment>
<keyword evidence="2" id="KW-0489">Methyltransferase</keyword>
<organism evidence="2 3">
    <name type="scientific">Brevundimonas staleyi</name>
    <dbReference type="NCBI Taxonomy" id="74326"/>
    <lineage>
        <taxon>Bacteria</taxon>
        <taxon>Pseudomonadati</taxon>
        <taxon>Pseudomonadota</taxon>
        <taxon>Alphaproteobacteria</taxon>
        <taxon>Caulobacterales</taxon>
        <taxon>Caulobacteraceae</taxon>
        <taxon>Brevundimonas</taxon>
    </lineage>
</organism>
<reference evidence="3" key="1">
    <citation type="journal article" date="2019" name="Int. J. Syst. Evol. Microbiol.">
        <title>The Global Catalogue of Microorganisms (GCM) 10K type strain sequencing project: providing services to taxonomists for standard genome sequencing and annotation.</title>
        <authorList>
            <consortium name="The Broad Institute Genomics Platform"/>
            <consortium name="The Broad Institute Genome Sequencing Center for Infectious Disease"/>
            <person name="Wu L."/>
            <person name="Ma J."/>
        </authorList>
    </citation>
    <scope>NUCLEOTIDE SEQUENCE [LARGE SCALE GENOMIC DNA]</scope>
    <source>
        <strain evidence="3">JCM 12125</strain>
    </source>
</reference>
<keyword evidence="2" id="KW-0808">Transferase</keyword>
<dbReference type="EC" id="2.1.1.-" evidence="2"/>
<evidence type="ECO:0000259" key="1">
    <source>
        <dbReference type="Pfam" id="PF05050"/>
    </source>
</evidence>
<feature type="domain" description="Methyltransferase FkbM" evidence="1">
    <location>
        <begin position="91"/>
        <end position="256"/>
    </location>
</feature>
<dbReference type="Gene3D" id="3.40.50.150">
    <property type="entry name" value="Vaccinia Virus protein VP39"/>
    <property type="match status" value="1"/>
</dbReference>
<dbReference type="GO" id="GO:0008168">
    <property type="term" value="F:methyltransferase activity"/>
    <property type="evidence" value="ECO:0007669"/>
    <property type="project" value="UniProtKB-KW"/>
</dbReference>
<dbReference type="PANTHER" id="PTHR34203:SF13">
    <property type="entry name" value="EXPRESSED PROTEIN"/>
    <property type="match status" value="1"/>
</dbReference>
<dbReference type="SUPFAM" id="SSF53335">
    <property type="entry name" value="S-adenosyl-L-methionine-dependent methyltransferases"/>
    <property type="match status" value="1"/>
</dbReference>
<sequence length="294" mass="31800">MTLIRRLRKLTAQPAFRAEPLNVLTRAAWLTAASAVGGNPTFHLTRDGRERMRAPADLRYTTITAFLLRDWVEPELRELQRLLSPGDVFIDVGANVGLYALKAARLVGPSGRVLALEPGAEAYGHLTSNLALNDYGWAEAMKVAASNAAGQAVLHHVPLGNDPQAFSLIANARAEDGETVETVTLDGLIDRCGLDRVDLIKIDVEGAEPLVVAGAREMLARFRPAVIFECNAHLNAGGETDAAATETWAMLARAGYGFHRLRDGAFTALTSPPSDFCNVIAVHKDRRPPFVLET</sequence>
<proteinExistence type="predicted"/>
<dbReference type="Proteomes" id="UP001596152">
    <property type="component" value="Unassembled WGS sequence"/>
</dbReference>
<dbReference type="EMBL" id="JBHSLF010000020">
    <property type="protein sequence ID" value="MFC5344352.1"/>
    <property type="molecule type" value="Genomic_DNA"/>
</dbReference>
<dbReference type="InterPro" id="IPR052514">
    <property type="entry name" value="SAM-dependent_MTase"/>
</dbReference>
<accession>A0ABW0FRL3</accession>
<evidence type="ECO:0000313" key="3">
    <source>
        <dbReference type="Proteomes" id="UP001596152"/>
    </source>
</evidence>
<dbReference type="Pfam" id="PF05050">
    <property type="entry name" value="Methyltransf_21"/>
    <property type="match status" value="1"/>
</dbReference>
<dbReference type="InterPro" id="IPR006342">
    <property type="entry name" value="FkbM_mtfrase"/>
</dbReference>
<protein>
    <submittedName>
        <fullName evidence="2">FkbM family methyltransferase</fullName>
        <ecNumber evidence="2">2.1.1.-</ecNumber>
    </submittedName>
</protein>
<dbReference type="GO" id="GO:0032259">
    <property type="term" value="P:methylation"/>
    <property type="evidence" value="ECO:0007669"/>
    <property type="project" value="UniProtKB-KW"/>
</dbReference>
<dbReference type="RefSeq" id="WP_374037085.1">
    <property type="nucleotide sequence ID" value="NZ_CP169082.1"/>
</dbReference>
<name>A0ABW0FRL3_9CAUL</name>
<dbReference type="NCBIfam" id="TIGR01444">
    <property type="entry name" value="fkbM_fam"/>
    <property type="match status" value="1"/>
</dbReference>
<gene>
    <name evidence="2" type="ORF">ACFPIE_10525</name>
</gene>
<keyword evidence="3" id="KW-1185">Reference proteome</keyword>
<evidence type="ECO:0000313" key="2">
    <source>
        <dbReference type="EMBL" id="MFC5344352.1"/>
    </source>
</evidence>
<dbReference type="PANTHER" id="PTHR34203">
    <property type="entry name" value="METHYLTRANSFERASE, FKBM FAMILY PROTEIN"/>
    <property type="match status" value="1"/>
</dbReference>